<dbReference type="RefSeq" id="WP_057319531.1">
    <property type="nucleotide sequence ID" value="NZ_CYXP01000006.1"/>
</dbReference>
<sequence>MKTIYLSLYKFDELSKEAQQNVIEKERWNIMWQCMDCYGSDYKASLEKFDTLMGTEACDYSVDYSGYDFNYKINDMVICVNPIDCDKDIYPNNLCGKLLFRYINNNIMPYITKGKYYSTGKYIDGKYNYKCRRSRVMLEYKDNCPLTGMCYDFYLLKPIIDYYDTWCTYPENFSLEDLIEKCYNSFFKTWHEEYEYWADDEDAIREELHYNQYEDRLYYENGDVYVGPLNEIA</sequence>
<dbReference type="EMBL" id="CYXP01000006">
    <property type="protein sequence ID" value="CUN22331.1"/>
    <property type="molecule type" value="Genomic_DNA"/>
</dbReference>
<organism evidence="1 2">
    <name type="scientific">Parabacteroides distasonis</name>
    <dbReference type="NCBI Taxonomy" id="823"/>
    <lineage>
        <taxon>Bacteria</taxon>
        <taxon>Pseudomonadati</taxon>
        <taxon>Bacteroidota</taxon>
        <taxon>Bacteroidia</taxon>
        <taxon>Bacteroidales</taxon>
        <taxon>Tannerellaceae</taxon>
        <taxon>Parabacteroides</taxon>
    </lineage>
</organism>
<reference evidence="1 2" key="1">
    <citation type="submission" date="2015-09" db="EMBL/GenBank/DDBJ databases">
        <authorList>
            <consortium name="Pathogen Informatics"/>
        </authorList>
    </citation>
    <scope>NUCLEOTIDE SEQUENCE [LARGE SCALE GENOMIC DNA]</scope>
    <source>
        <strain evidence="1 2">2789STDY5608872</strain>
    </source>
</reference>
<gene>
    <name evidence="1" type="ORF">ERS852429_02637</name>
</gene>
<proteinExistence type="predicted"/>
<protein>
    <submittedName>
        <fullName evidence="1">Uncharacterized protein</fullName>
    </submittedName>
</protein>
<accession>A0A173V4Z0</accession>
<dbReference type="Proteomes" id="UP000095591">
    <property type="component" value="Unassembled WGS sequence"/>
</dbReference>
<evidence type="ECO:0000313" key="1">
    <source>
        <dbReference type="EMBL" id="CUN22331.1"/>
    </source>
</evidence>
<dbReference type="AlphaFoldDB" id="A0A173V4Z0"/>
<name>A0A173V4Z0_PARDI</name>
<evidence type="ECO:0000313" key="2">
    <source>
        <dbReference type="Proteomes" id="UP000095591"/>
    </source>
</evidence>